<name>A0A9W7YEJ4_9FUNG</name>
<evidence type="ECO:0008006" key="6">
    <source>
        <dbReference type="Google" id="ProtNLM"/>
    </source>
</evidence>
<dbReference type="GO" id="GO:0008380">
    <property type="term" value="P:RNA splicing"/>
    <property type="evidence" value="ECO:0007669"/>
    <property type="project" value="InterPro"/>
</dbReference>
<dbReference type="Proteomes" id="UP001143981">
    <property type="component" value="Unassembled WGS sequence"/>
</dbReference>
<comment type="caution">
    <text evidence="4">The sequence shown here is derived from an EMBL/GenBank/DDBJ whole genome shotgun (WGS) entry which is preliminary data.</text>
</comment>
<protein>
    <recommendedName>
        <fullName evidence="6">Mago nashi protein</fullName>
    </recommendedName>
</protein>
<dbReference type="SUPFAM" id="SSF89817">
    <property type="entry name" value="Mago nashi protein"/>
    <property type="match status" value="1"/>
</dbReference>
<sequence length="155" mass="18175">MPEAGIMAETDDFCMYFYSGHKGRHGHEFFRFEIDRHGRLKYANNSNYRRDSIIRKRLRVSPMVLAEMKRIIEDSEIMSEDDAKWPRRDENGRLQLEITMGDKRISFETAKIASLADTLNTDDPEGLRVLYYLVQDFKCLILSLIALHFKIKPIA</sequence>
<evidence type="ECO:0000313" key="5">
    <source>
        <dbReference type="Proteomes" id="UP001143981"/>
    </source>
</evidence>
<dbReference type="Pfam" id="PF02792">
    <property type="entry name" value="Mago_nashi"/>
    <property type="match status" value="1"/>
</dbReference>
<dbReference type="OrthoDB" id="6495301at2759"/>
<dbReference type="PANTHER" id="PTHR12638">
    <property type="entry name" value="PROTEIN MAGO NASHI HOMOLOG"/>
    <property type="match status" value="1"/>
</dbReference>
<dbReference type="EMBL" id="JANBOI010000304">
    <property type="protein sequence ID" value="KAJ1731657.1"/>
    <property type="molecule type" value="Genomic_DNA"/>
</dbReference>
<proteinExistence type="inferred from homology"/>
<dbReference type="InterPro" id="IPR004023">
    <property type="entry name" value="Mago_nashi"/>
</dbReference>
<dbReference type="PANTHER" id="PTHR12638:SF0">
    <property type="entry name" value="MAGO HOMOLOG, EXON JUNCTION COMPLEX SUBUNIT-RELATED"/>
    <property type="match status" value="1"/>
</dbReference>
<keyword evidence="5" id="KW-1185">Reference proteome</keyword>
<dbReference type="FunFam" id="3.30.1560.10:FF:000001">
    <property type="entry name" value="Protein mago nashi homolog"/>
    <property type="match status" value="1"/>
</dbReference>
<evidence type="ECO:0000256" key="3">
    <source>
        <dbReference type="ARBA" id="ARBA00023242"/>
    </source>
</evidence>
<reference evidence="4" key="1">
    <citation type="submission" date="2022-07" db="EMBL/GenBank/DDBJ databases">
        <title>Phylogenomic reconstructions and comparative analyses of Kickxellomycotina fungi.</title>
        <authorList>
            <person name="Reynolds N.K."/>
            <person name="Stajich J.E."/>
            <person name="Barry K."/>
            <person name="Grigoriev I.V."/>
            <person name="Crous P."/>
            <person name="Smith M.E."/>
        </authorList>
    </citation>
    <scope>NUCLEOTIDE SEQUENCE</scope>
    <source>
        <strain evidence="4">BCRC 34381</strain>
    </source>
</reference>
<dbReference type="Gene3D" id="3.30.1560.10">
    <property type="entry name" value="Mago nashi"/>
    <property type="match status" value="1"/>
</dbReference>
<evidence type="ECO:0000256" key="1">
    <source>
        <dbReference type="ARBA" id="ARBA00004123"/>
    </source>
</evidence>
<comment type="similarity">
    <text evidence="2">Belongs to the mago nashi family.</text>
</comment>
<evidence type="ECO:0000256" key="2">
    <source>
        <dbReference type="ARBA" id="ARBA00009270"/>
    </source>
</evidence>
<dbReference type="GO" id="GO:0035145">
    <property type="term" value="C:exon-exon junction complex"/>
    <property type="evidence" value="ECO:0007669"/>
    <property type="project" value="InterPro"/>
</dbReference>
<dbReference type="AlphaFoldDB" id="A0A9W7YEJ4"/>
<accession>A0A9W7YEJ4</accession>
<dbReference type="CDD" id="cd11295">
    <property type="entry name" value="Mago_nashi"/>
    <property type="match status" value="1"/>
</dbReference>
<keyword evidence="3" id="KW-0539">Nucleus</keyword>
<organism evidence="4 5">
    <name type="scientific">Coemansia biformis</name>
    <dbReference type="NCBI Taxonomy" id="1286918"/>
    <lineage>
        <taxon>Eukaryota</taxon>
        <taxon>Fungi</taxon>
        <taxon>Fungi incertae sedis</taxon>
        <taxon>Zoopagomycota</taxon>
        <taxon>Kickxellomycotina</taxon>
        <taxon>Kickxellomycetes</taxon>
        <taxon>Kickxellales</taxon>
        <taxon>Kickxellaceae</taxon>
        <taxon>Coemansia</taxon>
    </lineage>
</organism>
<comment type="subcellular location">
    <subcellularLocation>
        <location evidence="1">Nucleus</location>
    </subcellularLocation>
</comment>
<gene>
    <name evidence="4" type="ORF">LPJ61_002422</name>
</gene>
<dbReference type="InterPro" id="IPR036605">
    <property type="entry name" value="Mago_nashi_sf"/>
</dbReference>
<evidence type="ECO:0000313" key="4">
    <source>
        <dbReference type="EMBL" id="KAJ1731657.1"/>
    </source>
</evidence>